<dbReference type="Proteomes" id="UP000298390">
    <property type="component" value="Unassembled WGS sequence"/>
</dbReference>
<dbReference type="PANTHER" id="PTHR47966">
    <property type="entry name" value="BETA-SITE APP-CLEAVING ENZYME, ISOFORM A-RELATED"/>
    <property type="match status" value="1"/>
</dbReference>
<accession>A0A4Y9YKA2</accession>
<dbReference type="InterPro" id="IPR033121">
    <property type="entry name" value="PEPTIDASE_A1"/>
</dbReference>
<name>A0A4Y9YKA2_9APHY</name>
<dbReference type="Gene3D" id="2.40.70.10">
    <property type="entry name" value="Acid Proteases"/>
    <property type="match status" value="2"/>
</dbReference>
<dbReference type="SUPFAM" id="SSF50630">
    <property type="entry name" value="Acid proteases"/>
    <property type="match status" value="1"/>
</dbReference>
<dbReference type="InterPro" id="IPR034164">
    <property type="entry name" value="Pepsin-like_dom"/>
</dbReference>
<dbReference type="PANTHER" id="PTHR47966:SF51">
    <property type="entry name" value="BETA-SITE APP-CLEAVING ENZYME, ISOFORM A-RELATED"/>
    <property type="match status" value="1"/>
</dbReference>
<dbReference type="EMBL" id="SEKV01000145">
    <property type="protein sequence ID" value="TFY62996.1"/>
    <property type="molecule type" value="Genomic_DNA"/>
</dbReference>
<dbReference type="STRING" id="34475.A0A4Y9YKA2"/>
<comment type="caution">
    <text evidence="3">The sequence shown here is derived from an EMBL/GenBank/DDBJ whole genome shotgun (WGS) entry which is preliminary data.</text>
</comment>
<organism evidence="3 4">
    <name type="scientific">Rhodofomes roseus</name>
    <dbReference type="NCBI Taxonomy" id="34475"/>
    <lineage>
        <taxon>Eukaryota</taxon>
        <taxon>Fungi</taxon>
        <taxon>Dikarya</taxon>
        <taxon>Basidiomycota</taxon>
        <taxon>Agaricomycotina</taxon>
        <taxon>Agaricomycetes</taxon>
        <taxon>Polyporales</taxon>
        <taxon>Rhodofomes</taxon>
    </lineage>
</organism>
<dbReference type="InterPro" id="IPR001461">
    <property type="entry name" value="Aspartic_peptidase_A1"/>
</dbReference>
<reference evidence="3 4" key="1">
    <citation type="submission" date="2019-01" db="EMBL/GenBank/DDBJ databases">
        <title>Genome sequencing of the rare red list fungi Fomitopsis rosea.</title>
        <authorList>
            <person name="Buettner E."/>
            <person name="Kellner H."/>
        </authorList>
    </citation>
    <scope>NUCLEOTIDE SEQUENCE [LARGE SCALE GENOMIC DNA]</scope>
    <source>
        <strain evidence="3 4">DSM 105464</strain>
    </source>
</reference>
<dbReference type="GO" id="GO:0004190">
    <property type="term" value="F:aspartic-type endopeptidase activity"/>
    <property type="evidence" value="ECO:0007669"/>
    <property type="project" value="InterPro"/>
</dbReference>
<dbReference type="InterPro" id="IPR021109">
    <property type="entry name" value="Peptidase_aspartic_dom_sf"/>
</dbReference>
<dbReference type="Pfam" id="PF00026">
    <property type="entry name" value="Asp"/>
    <property type="match status" value="1"/>
</dbReference>
<proteinExistence type="inferred from homology"/>
<protein>
    <recommendedName>
        <fullName evidence="2">Peptidase A1 domain-containing protein</fullName>
    </recommendedName>
</protein>
<evidence type="ECO:0000256" key="1">
    <source>
        <dbReference type="ARBA" id="ARBA00007447"/>
    </source>
</evidence>
<dbReference type="PROSITE" id="PS51767">
    <property type="entry name" value="PEPTIDASE_A1"/>
    <property type="match status" value="1"/>
</dbReference>
<dbReference type="CDD" id="cd05471">
    <property type="entry name" value="pepsin_like"/>
    <property type="match status" value="1"/>
</dbReference>
<sequence>MFKRYQGGLKRAAAAALLGAPLVNAANTFNVSTKSSLAPYLAGFSSSSDPSAPATNAALKIVVPVQAGDEQTFSEVLVDTGSAILWVGALDAYQPGQYTQVTNDTFSVGYGVGGVNGTAYNDRVTVGSATVNSQIIGSADYMYGFTLEKPIDGILGLGPSGSNQGEVSGSNTTSTFVENLVSEGTIDEPVFGIYVGPLDDNAESVGQITFGGIDESKINGDLVWLNQTPPYNLHWEFNVSSFSWGNLTASGPLYGRTDTGVLPVTSGLFSDQFFDMLDMIQGAAIDDSSLLNGCITFPGNATTDELPPLEIGLGSLLFNITADQYIVPKTLYPSLNITDDGMTHTWIGSGGPSALTLGQKFLEHAYSAYDMDNHLIGFAHLA</sequence>
<feature type="domain" description="Peptidase A1" evidence="2">
    <location>
        <begin position="61"/>
        <end position="379"/>
    </location>
</feature>
<comment type="similarity">
    <text evidence="1">Belongs to the peptidase A1 family.</text>
</comment>
<dbReference type="PRINTS" id="PR00792">
    <property type="entry name" value="PEPSIN"/>
</dbReference>
<dbReference type="GO" id="GO:0006508">
    <property type="term" value="P:proteolysis"/>
    <property type="evidence" value="ECO:0007669"/>
    <property type="project" value="InterPro"/>
</dbReference>
<evidence type="ECO:0000259" key="2">
    <source>
        <dbReference type="PROSITE" id="PS51767"/>
    </source>
</evidence>
<evidence type="ECO:0000313" key="4">
    <source>
        <dbReference type="Proteomes" id="UP000298390"/>
    </source>
</evidence>
<evidence type="ECO:0000313" key="3">
    <source>
        <dbReference type="EMBL" id="TFY62996.1"/>
    </source>
</evidence>
<gene>
    <name evidence="3" type="ORF">EVJ58_g3506</name>
</gene>
<dbReference type="AlphaFoldDB" id="A0A4Y9YKA2"/>